<evidence type="ECO:0000313" key="2">
    <source>
        <dbReference type="EMBL" id="PHX56666.1"/>
    </source>
</evidence>
<dbReference type="Proteomes" id="UP000226442">
    <property type="component" value="Unassembled WGS sequence"/>
</dbReference>
<keyword evidence="3" id="KW-1185">Reference proteome</keyword>
<comment type="caution">
    <text evidence="2">The sequence shown here is derived from an EMBL/GenBank/DDBJ whole genome shotgun (WGS) entry which is preliminary data.</text>
</comment>
<dbReference type="AlphaFoldDB" id="A0A2G4F4I8"/>
<dbReference type="NCBIfam" id="TIGR01552">
    <property type="entry name" value="phd_fam"/>
    <property type="match status" value="1"/>
</dbReference>
<dbReference type="SUPFAM" id="SSF143120">
    <property type="entry name" value="YefM-like"/>
    <property type="match status" value="1"/>
</dbReference>
<dbReference type="InterPro" id="IPR036165">
    <property type="entry name" value="YefM-like_sf"/>
</dbReference>
<dbReference type="OrthoDB" id="488160at2"/>
<comment type="similarity">
    <text evidence="1">Belongs to the phD/YefM antitoxin family.</text>
</comment>
<proteinExistence type="inferred from homology"/>
<reference evidence="2" key="1">
    <citation type="submission" date="2017-10" db="EMBL/GenBank/DDBJ databases">
        <title>Draft genome sequence of the planktic cyanobacteria Tychonema bourrellyi isolated from alpine lentic freshwater.</title>
        <authorList>
            <person name="Tett A."/>
            <person name="Armanini F."/>
            <person name="Asnicar F."/>
            <person name="Boscaini A."/>
            <person name="Pasolli E."/>
            <person name="Zolfo M."/>
            <person name="Donati C."/>
            <person name="Salmaso N."/>
            <person name="Segata N."/>
        </authorList>
    </citation>
    <scope>NUCLEOTIDE SEQUENCE</scope>
    <source>
        <strain evidence="2">FEM_GT703</strain>
    </source>
</reference>
<dbReference type="Gene3D" id="3.40.1620.10">
    <property type="entry name" value="YefM-like domain"/>
    <property type="match status" value="1"/>
</dbReference>
<organism evidence="2 3">
    <name type="scientific">Tychonema bourrellyi FEM_GT703</name>
    <dbReference type="NCBI Taxonomy" id="2040638"/>
    <lineage>
        <taxon>Bacteria</taxon>
        <taxon>Bacillati</taxon>
        <taxon>Cyanobacteriota</taxon>
        <taxon>Cyanophyceae</taxon>
        <taxon>Oscillatoriophycideae</taxon>
        <taxon>Oscillatoriales</taxon>
        <taxon>Microcoleaceae</taxon>
        <taxon>Tychonema</taxon>
    </lineage>
</organism>
<protein>
    <submittedName>
        <fullName evidence="2">Type II toxin-antitoxin system Phd/YefM family antitoxin</fullName>
    </submittedName>
</protein>
<dbReference type="RefSeq" id="WP_096829942.1">
    <property type="nucleotide sequence ID" value="NZ_NXIB02000014.1"/>
</dbReference>
<sequence>MTQLNVTVTNDRFPELIARVEDTGERIVIEQEGRAIAAIITYANLKRLEALETDLINKAKLEEYEWLKAAICNRAFDSLRDSAEDIYTLADGLPFQDSEWIKTVAIGPNFGSILDPENELQTQTKETGFSPNL</sequence>
<evidence type="ECO:0000256" key="1">
    <source>
        <dbReference type="ARBA" id="ARBA00009981"/>
    </source>
</evidence>
<dbReference type="EMBL" id="NXIB02000014">
    <property type="protein sequence ID" value="PHX56666.1"/>
    <property type="molecule type" value="Genomic_DNA"/>
</dbReference>
<evidence type="ECO:0000313" key="3">
    <source>
        <dbReference type="Proteomes" id="UP000226442"/>
    </source>
</evidence>
<accession>A0A2G4F4I8</accession>
<gene>
    <name evidence="2" type="ORF">CP500_004000</name>
</gene>
<name>A0A2G4F4I8_9CYAN</name>